<dbReference type="GO" id="GO:0016887">
    <property type="term" value="F:ATP hydrolysis activity"/>
    <property type="evidence" value="ECO:0007669"/>
    <property type="project" value="InterPro"/>
</dbReference>
<dbReference type="InterPro" id="IPR003439">
    <property type="entry name" value="ABC_transporter-like_ATP-bd"/>
</dbReference>
<dbReference type="InterPro" id="IPR036640">
    <property type="entry name" value="ABC1_TM_sf"/>
</dbReference>
<dbReference type="FunFam" id="3.40.50.300:FF:000221">
    <property type="entry name" value="Multidrug ABC transporter ATP-binding protein"/>
    <property type="match status" value="1"/>
</dbReference>
<feature type="transmembrane region" description="Helical" evidence="11">
    <location>
        <begin position="261"/>
        <end position="279"/>
    </location>
</feature>
<proteinExistence type="inferred from homology"/>
<evidence type="ECO:0000259" key="13">
    <source>
        <dbReference type="PROSITE" id="PS50929"/>
    </source>
</evidence>
<comment type="subcellular location">
    <subcellularLocation>
        <location evidence="1">Cell inner membrane</location>
        <topology evidence="1">Multi-pass membrane protein</topology>
    </subcellularLocation>
</comment>
<dbReference type="SMART" id="SM00382">
    <property type="entry name" value="AAA"/>
    <property type="match status" value="1"/>
</dbReference>
<reference evidence="14" key="1">
    <citation type="submission" date="2023-02" db="EMBL/GenBank/DDBJ databases">
        <title>Kitasatospora phosalacinea NBRC 14362.</title>
        <authorList>
            <person name="Ichikawa N."/>
            <person name="Sato H."/>
            <person name="Tonouchi N."/>
        </authorList>
    </citation>
    <scope>NUCLEOTIDE SEQUENCE</scope>
    <source>
        <strain evidence="14">NBRC 14362</strain>
    </source>
</reference>
<evidence type="ECO:0000259" key="12">
    <source>
        <dbReference type="PROSITE" id="PS50893"/>
    </source>
</evidence>
<dbReference type="GO" id="GO:0015421">
    <property type="term" value="F:ABC-type oligopeptide transporter activity"/>
    <property type="evidence" value="ECO:0007669"/>
    <property type="project" value="TreeGrafter"/>
</dbReference>
<evidence type="ECO:0000256" key="7">
    <source>
        <dbReference type="ARBA" id="ARBA00022840"/>
    </source>
</evidence>
<dbReference type="GO" id="GO:0005886">
    <property type="term" value="C:plasma membrane"/>
    <property type="evidence" value="ECO:0007669"/>
    <property type="project" value="UniProtKB-SubCell"/>
</dbReference>
<keyword evidence="3" id="KW-1003">Cell membrane</keyword>
<keyword evidence="5 11" id="KW-0812">Transmembrane</keyword>
<dbReference type="InterPro" id="IPR027417">
    <property type="entry name" value="P-loop_NTPase"/>
</dbReference>
<dbReference type="GO" id="GO:0005524">
    <property type="term" value="F:ATP binding"/>
    <property type="evidence" value="ECO:0007669"/>
    <property type="project" value="UniProtKB-KW"/>
</dbReference>
<feature type="transmembrane region" description="Helical" evidence="11">
    <location>
        <begin position="144"/>
        <end position="166"/>
    </location>
</feature>
<dbReference type="InterPro" id="IPR039421">
    <property type="entry name" value="Type_1_exporter"/>
</dbReference>
<keyword evidence="9 11" id="KW-0472">Membrane</keyword>
<organism evidence="14 15">
    <name type="scientific">Kitasatospora phosalacinea</name>
    <dbReference type="NCBI Taxonomy" id="2065"/>
    <lineage>
        <taxon>Bacteria</taxon>
        <taxon>Bacillati</taxon>
        <taxon>Actinomycetota</taxon>
        <taxon>Actinomycetes</taxon>
        <taxon>Kitasatosporales</taxon>
        <taxon>Streptomycetaceae</taxon>
        <taxon>Kitasatospora</taxon>
    </lineage>
</organism>
<dbReference type="CDD" id="cd18550">
    <property type="entry name" value="ABC_6TM_exporter_like"/>
    <property type="match status" value="1"/>
</dbReference>
<feature type="domain" description="ABC transmembrane type-1" evidence="13">
    <location>
        <begin position="35"/>
        <end position="321"/>
    </location>
</feature>
<evidence type="ECO:0000256" key="2">
    <source>
        <dbReference type="ARBA" id="ARBA00022448"/>
    </source>
</evidence>
<feature type="domain" description="ABC transporter" evidence="12">
    <location>
        <begin position="355"/>
        <end position="591"/>
    </location>
</feature>
<dbReference type="PANTHER" id="PTHR43394">
    <property type="entry name" value="ATP-DEPENDENT PERMEASE MDL1, MITOCHONDRIAL"/>
    <property type="match status" value="1"/>
</dbReference>
<dbReference type="InterPro" id="IPR011527">
    <property type="entry name" value="ABC1_TM_dom"/>
</dbReference>
<evidence type="ECO:0000256" key="5">
    <source>
        <dbReference type="ARBA" id="ARBA00022692"/>
    </source>
</evidence>
<evidence type="ECO:0000313" key="14">
    <source>
        <dbReference type="EMBL" id="GLW58934.1"/>
    </source>
</evidence>
<keyword evidence="2" id="KW-0813">Transport</keyword>
<dbReference type="PROSITE" id="PS00211">
    <property type="entry name" value="ABC_TRANSPORTER_1"/>
    <property type="match status" value="1"/>
</dbReference>
<comment type="caution">
    <text evidence="14">The sequence shown here is derived from an EMBL/GenBank/DDBJ whole genome shotgun (WGS) entry which is preliminary data.</text>
</comment>
<feature type="transmembrane region" description="Helical" evidence="11">
    <location>
        <begin position="70"/>
        <end position="91"/>
    </location>
</feature>
<keyword evidence="7 14" id="KW-0067">ATP-binding</keyword>
<comment type="similarity">
    <text evidence="10">Belongs to the ABC transporter superfamily. Siderophore-Fe(3+) uptake transporter (SIUT) (TC 3.A.1.21) family.</text>
</comment>
<dbReference type="OrthoDB" id="9806127at2"/>
<dbReference type="InterPro" id="IPR017871">
    <property type="entry name" value="ABC_transporter-like_CS"/>
</dbReference>
<evidence type="ECO:0000313" key="15">
    <source>
        <dbReference type="Proteomes" id="UP001165143"/>
    </source>
</evidence>
<keyword evidence="6" id="KW-0547">Nucleotide-binding</keyword>
<feature type="transmembrane region" description="Helical" evidence="11">
    <location>
        <begin position="30"/>
        <end position="50"/>
    </location>
</feature>
<dbReference type="Gene3D" id="1.20.1560.10">
    <property type="entry name" value="ABC transporter type 1, transmembrane domain"/>
    <property type="match status" value="1"/>
</dbReference>
<dbReference type="AlphaFoldDB" id="A0A9W6US09"/>
<evidence type="ECO:0000256" key="6">
    <source>
        <dbReference type="ARBA" id="ARBA00022741"/>
    </source>
</evidence>
<keyword evidence="8 11" id="KW-1133">Transmembrane helix</keyword>
<protein>
    <submittedName>
        <fullName evidence="14">Multidrug ABC transporter ATP-binding protein</fullName>
    </submittedName>
</protein>
<dbReference type="RefSeq" id="WP_033254598.1">
    <property type="nucleotide sequence ID" value="NZ_BSRX01000063.1"/>
</dbReference>
<accession>A0A9W6US09</accession>
<dbReference type="Proteomes" id="UP001165143">
    <property type="component" value="Unassembled WGS sequence"/>
</dbReference>
<dbReference type="PROSITE" id="PS50929">
    <property type="entry name" value="ABC_TM1F"/>
    <property type="match status" value="1"/>
</dbReference>
<feature type="transmembrane region" description="Helical" evidence="11">
    <location>
        <begin position="172"/>
        <end position="189"/>
    </location>
</feature>
<dbReference type="Gene3D" id="3.40.50.300">
    <property type="entry name" value="P-loop containing nucleotide triphosphate hydrolases"/>
    <property type="match status" value="1"/>
</dbReference>
<dbReference type="GO" id="GO:0090374">
    <property type="term" value="P:oligopeptide export from mitochondrion"/>
    <property type="evidence" value="ECO:0007669"/>
    <property type="project" value="TreeGrafter"/>
</dbReference>
<dbReference type="InterPro" id="IPR003593">
    <property type="entry name" value="AAA+_ATPase"/>
</dbReference>
<dbReference type="Pfam" id="PF00005">
    <property type="entry name" value="ABC_tran"/>
    <property type="match status" value="1"/>
</dbReference>
<evidence type="ECO:0000256" key="10">
    <source>
        <dbReference type="ARBA" id="ARBA00023455"/>
    </source>
</evidence>
<evidence type="ECO:0000256" key="1">
    <source>
        <dbReference type="ARBA" id="ARBA00004429"/>
    </source>
</evidence>
<name>A0A9W6US09_9ACTN</name>
<evidence type="ECO:0000256" key="4">
    <source>
        <dbReference type="ARBA" id="ARBA00022519"/>
    </source>
</evidence>
<evidence type="ECO:0000256" key="8">
    <source>
        <dbReference type="ARBA" id="ARBA00022989"/>
    </source>
</evidence>
<dbReference type="EMBL" id="BSRX01000063">
    <property type="protein sequence ID" value="GLW58934.1"/>
    <property type="molecule type" value="Genomic_DNA"/>
</dbReference>
<dbReference type="Pfam" id="PF00664">
    <property type="entry name" value="ABC_membrane"/>
    <property type="match status" value="1"/>
</dbReference>
<keyword evidence="4" id="KW-0997">Cell inner membrane</keyword>
<dbReference type="PANTHER" id="PTHR43394:SF1">
    <property type="entry name" value="ATP-BINDING CASSETTE SUB-FAMILY B MEMBER 10, MITOCHONDRIAL"/>
    <property type="match status" value="1"/>
</dbReference>
<sequence length="599" mass="64313">MRLNRIDWTPPEGQQQPAQVRRILRLFRPYAGRLAVVGLLVAASAVVSVVTPFLLRAVLDTAIPQGRTGLLSLLALGMIAAAVVTSVLNVLQTLISTTVGQRVMHDLRTSVYRHLQRMSLAFFTRTRTGEVQSRIANDIGGMQATVTGTATSLVSNLTAVVASVVAMAALDWRLTIVSLLLLPVFVWISRRVGRERKKITGERQRRLAELSSAVQESLSVSGILLGRTMGRSGSLTREFADRSDDLAALEVRSSMAGRWRMSTIGIVMAAMPALIYWAAGLASAAGAPIVSLGTLVAFVSLQQGLFRPTVGLLSTGVDVQTSLALFQRIFEYLDLPVEIDEPEHPVHLEHVRGDVRFEGVEFRYRPDQDRPTLSGIDLTVPAGGSLALVGETGSGKSTLSYLVPRLYDATGGRVLIDGVDVRELSFETLARAVGVVSQETYLFHASVADNLRFAKPDATDAELVAAAKAAQVHDMVAALPDGYDTMVGERGYRFSGGEKQRLAIARTVLRNPPILVLDEATSALDNQTEHAVQQALDALAAGRTTLTIAHRLSTVRGADRIAVLDGGEIAELGTHDELVARGGRYAALLGREALPVPAA</sequence>
<dbReference type="PROSITE" id="PS50893">
    <property type="entry name" value="ABC_TRANSPORTER_2"/>
    <property type="match status" value="1"/>
</dbReference>
<evidence type="ECO:0000256" key="3">
    <source>
        <dbReference type="ARBA" id="ARBA00022475"/>
    </source>
</evidence>
<evidence type="ECO:0000256" key="11">
    <source>
        <dbReference type="SAM" id="Phobius"/>
    </source>
</evidence>
<evidence type="ECO:0000256" key="9">
    <source>
        <dbReference type="ARBA" id="ARBA00023136"/>
    </source>
</evidence>
<gene>
    <name evidence="14" type="ORF">Kpho01_69440</name>
</gene>
<dbReference type="SUPFAM" id="SSF90123">
    <property type="entry name" value="ABC transporter transmembrane region"/>
    <property type="match status" value="1"/>
</dbReference>
<dbReference type="SUPFAM" id="SSF52540">
    <property type="entry name" value="P-loop containing nucleoside triphosphate hydrolases"/>
    <property type="match status" value="1"/>
</dbReference>